<dbReference type="AlphaFoldDB" id="H1FWE6"/>
<dbReference type="OrthoDB" id="5334395at2"/>
<accession>H1FWE6</accession>
<dbReference type="RefSeq" id="WP_008341240.1">
    <property type="nucleotide sequence ID" value="NZ_AFRZ01000001.1"/>
</dbReference>
<gene>
    <name evidence="2" type="ORF">SMGD1_1926</name>
</gene>
<keyword evidence="1" id="KW-0812">Transmembrane</keyword>
<dbReference type="Proteomes" id="UP000006431">
    <property type="component" value="Unassembled WGS sequence"/>
</dbReference>
<reference evidence="2 3" key="1">
    <citation type="journal article" date="2012" name="Proc. Natl. Acad. Sci. U.S.A.">
        <title>Genome and physiology of a model Epsilonproteobacterium responsible for sulfide detoxification in marine oxygen depletion zones.</title>
        <authorList>
            <person name="Grote J."/>
            <person name="Schott T."/>
            <person name="Bruckner C.G."/>
            <person name="Glockner F.O."/>
            <person name="Jost G."/>
            <person name="Teeling H."/>
            <person name="Labrenz M."/>
            <person name="Jurgens K."/>
        </authorList>
    </citation>
    <scope>NUCLEOTIDE SEQUENCE [LARGE SCALE GENOMIC DNA]</scope>
    <source>
        <strain evidence="2 3">GD1</strain>
    </source>
</reference>
<feature type="transmembrane region" description="Helical" evidence="1">
    <location>
        <begin position="115"/>
        <end position="137"/>
    </location>
</feature>
<dbReference type="HOGENOM" id="CLU_1502722_0_0_7"/>
<dbReference type="STRING" id="929558.SMGD1_1926"/>
<dbReference type="EMBL" id="AFRZ01000001">
    <property type="protein sequence ID" value="EHP30449.1"/>
    <property type="molecule type" value="Genomic_DNA"/>
</dbReference>
<sequence length="179" mass="21318">MSKFYFFLWLRWSVRLTLCSTILASVLSLLATFYTYLSQGMVTLNSEVVKALVDVFVFWFPVLWSFTLLLALFRDLKYIFNSCVYGYELKLYSCDGKELLEQVGYGDLVKVWRKWFMLIIWLVGSLMVLSLIYTYFFTTYSGVFDWFNIYWLFSFLLISGYFSFILMSARCKRVKVEKC</sequence>
<protein>
    <submittedName>
        <fullName evidence="2">Uncharacterized protein</fullName>
    </submittedName>
</protein>
<feature type="transmembrane region" description="Helical" evidence="1">
    <location>
        <begin position="149"/>
        <end position="169"/>
    </location>
</feature>
<feature type="transmembrane region" description="Helical" evidence="1">
    <location>
        <begin position="56"/>
        <end position="73"/>
    </location>
</feature>
<organism evidence="2 3">
    <name type="scientific">Sulfurimonas gotlandica (strain DSM 19862 / JCM 16533 / GD1)</name>
    <dbReference type="NCBI Taxonomy" id="929558"/>
    <lineage>
        <taxon>Bacteria</taxon>
        <taxon>Pseudomonadati</taxon>
        <taxon>Campylobacterota</taxon>
        <taxon>Epsilonproteobacteria</taxon>
        <taxon>Campylobacterales</taxon>
        <taxon>Sulfurimonadaceae</taxon>
        <taxon>Sulfurimonas</taxon>
    </lineage>
</organism>
<name>H1FWE6_SULGG</name>
<keyword evidence="1" id="KW-1133">Transmembrane helix</keyword>
<comment type="caution">
    <text evidence="2">The sequence shown here is derived from an EMBL/GenBank/DDBJ whole genome shotgun (WGS) entry which is preliminary data.</text>
</comment>
<dbReference type="PATRIC" id="fig|929558.5.peg.1919"/>
<keyword evidence="1" id="KW-0472">Membrane</keyword>
<feature type="transmembrane region" description="Helical" evidence="1">
    <location>
        <begin position="12"/>
        <end position="36"/>
    </location>
</feature>
<keyword evidence="3" id="KW-1185">Reference proteome</keyword>
<evidence type="ECO:0000313" key="3">
    <source>
        <dbReference type="Proteomes" id="UP000006431"/>
    </source>
</evidence>
<evidence type="ECO:0000256" key="1">
    <source>
        <dbReference type="SAM" id="Phobius"/>
    </source>
</evidence>
<evidence type="ECO:0000313" key="2">
    <source>
        <dbReference type="EMBL" id="EHP30449.1"/>
    </source>
</evidence>
<proteinExistence type="predicted"/>